<organism evidence="1">
    <name type="scientific">Rhizophora mucronata</name>
    <name type="common">Asiatic mangrove</name>
    <dbReference type="NCBI Taxonomy" id="61149"/>
    <lineage>
        <taxon>Eukaryota</taxon>
        <taxon>Viridiplantae</taxon>
        <taxon>Streptophyta</taxon>
        <taxon>Embryophyta</taxon>
        <taxon>Tracheophyta</taxon>
        <taxon>Spermatophyta</taxon>
        <taxon>Magnoliopsida</taxon>
        <taxon>eudicotyledons</taxon>
        <taxon>Gunneridae</taxon>
        <taxon>Pentapetalae</taxon>
        <taxon>rosids</taxon>
        <taxon>fabids</taxon>
        <taxon>Malpighiales</taxon>
        <taxon>Rhizophoraceae</taxon>
        <taxon>Rhizophora</taxon>
    </lineage>
</organism>
<sequence>MAVRISSSLRNLQPRFLASPTSGA</sequence>
<name>A0A2P2PC92_RHIMU</name>
<accession>A0A2P2PC92</accession>
<evidence type="ECO:0000313" key="1">
    <source>
        <dbReference type="EMBL" id="MBX52362.1"/>
    </source>
</evidence>
<dbReference type="EMBL" id="GGEC01071878">
    <property type="protein sequence ID" value="MBX52362.1"/>
    <property type="molecule type" value="Transcribed_RNA"/>
</dbReference>
<reference evidence="1" key="1">
    <citation type="submission" date="2018-02" db="EMBL/GenBank/DDBJ databases">
        <title>Rhizophora mucronata_Transcriptome.</title>
        <authorList>
            <person name="Meera S.P."/>
            <person name="Sreeshan A."/>
            <person name="Augustine A."/>
        </authorList>
    </citation>
    <scope>NUCLEOTIDE SEQUENCE</scope>
    <source>
        <tissue evidence="1">Leaf</tissue>
    </source>
</reference>
<proteinExistence type="predicted"/>
<dbReference type="AlphaFoldDB" id="A0A2P2PC92"/>
<protein>
    <submittedName>
        <fullName evidence="1">Uncharacterized protein</fullName>
    </submittedName>
</protein>